<evidence type="ECO:0000313" key="2">
    <source>
        <dbReference type="Proteomes" id="UP000003789"/>
    </source>
</evidence>
<proteinExistence type="predicted"/>
<reference evidence="1 2" key="1">
    <citation type="submission" date="2006-03" db="EMBL/GenBank/DDBJ databases">
        <authorList>
            <person name="Bartlett D.H."/>
            <person name="Valle G."/>
            <person name="Lauro F.M."/>
            <person name="Vezzi A."/>
            <person name="Simonato F."/>
            <person name="Eloe E."/>
            <person name="Vitulo N."/>
            <person name="Stratton T.K."/>
            <person name="D'angelo M."/>
            <person name="Ferriera S."/>
            <person name="Johnson J."/>
            <person name="Kravitz S."/>
            <person name="Beeson K."/>
            <person name="Sutton G."/>
            <person name="Rogers Y."/>
            <person name="Friedman R."/>
            <person name="Frazier M."/>
            <person name="Venter J.C."/>
        </authorList>
    </citation>
    <scope>NUCLEOTIDE SEQUENCE [LARGE SCALE GENOMIC DNA]</scope>
    <source>
        <strain evidence="1 2">3TCK</strain>
    </source>
</reference>
<dbReference type="InterPro" id="IPR012334">
    <property type="entry name" value="Pectin_lyas_fold"/>
</dbReference>
<dbReference type="Proteomes" id="UP000003789">
    <property type="component" value="Unassembled WGS sequence"/>
</dbReference>
<name>Q1ZB66_9GAMM</name>
<organism evidence="1 2">
    <name type="scientific">Photobacterium profundum 3TCK</name>
    <dbReference type="NCBI Taxonomy" id="314280"/>
    <lineage>
        <taxon>Bacteria</taxon>
        <taxon>Pseudomonadati</taxon>
        <taxon>Pseudomonadota</taxon>
        <taxon>Gammaproteobacteria</taxon>
        <taxon>Vibrionales</taxon>
        <taxon>Vibrionaceae</taxon>
        <taxon>Photobacterium</taxon>
    </lineage>
</organism>
<dbReference type="SUPFAM" id="SSF51126">
    <property type="entry name" value="Pectin lyase-like"/>
    <property type="match status" value="1"/>
</dbReference>
<dbReference type="PANTHER" id="PTHR11319">
    <property type="entry name" value="G PROTEIN-COUPLED RECEPTOR-RELATED"/>
    <property type="match status" value="1"/>
</dbReference>
<protein>
    <submittedName>
        <fullName evidence="1">Polymorphic membrane protein</fullName>
    </submittedName>
</protein>
<dbReference type="HOGENOM" id="CLU_1132786_0_0_6"/>
<evidence type="ECO:0000313" key="1">
    <source>
        <dbReference type="EMBL" id="EAS45276.1"/>
    </source>
</evidence>
<accession>Q1ZB66</accession>
<sequence>MLLSGVTVRLGDVGEDYAGGGILASGGSGTRLTIKQCVITANEGKWGGGLSHETIDGILHIKSSYFTDNKTTRFGGGGIRLSGTDSTTTIKGSTVSRNEGISERGGIEHFSTGGDLTIRNSLISNNTVTEGHGGGISHDGNDDGSLTIYGSRIQGDFAETSGGGMFDESTGEDNVISLVGVSIKGNTANAGDGGGILQSEATLNVKFSTIRNNTDVGGEAPDCSGTLNARYFVLIGDPTGCTIIE</sequence>
<dbReference type="Gene3D" id="2.160.20.10">
    <property type="entry name" value="Single-stranded right-handed beta-helix, Pectin lyase-like"/>
    <property type="match status" value="1"/>
</dbReference>
<gene>
    <name evidence="1" type="ORF">P3TCK_02846</name>
</gene>
<dbReference type="InterPro" id="IPR011050">
    <property type="entry name" value="Pectin_lyase_fold/virulence"/>
</dbReference>
<dbReference type="RefSeq" id="WP_006228579.1">
    <property type="nucleotide sequence ID" value="NZ_CH724134.1"/>
</dbReference>
<dbReference type="EMBL" id="AAPH01000001">
    <property type="protein sequence ID" value="EAS45276.1"/>
    <property type="molecule type" value="Genomic_DNA"/>
</dbReference>
<dbReference type="AlphaFoldDB" id="Q1ZB66"/>
<dbReference type="PANTHER" id="PTHR11319:SF35">
    <property type="entry name" value="OUTER MEMBRANE PROTEIN PMPC-RELATED"/>
    <property type="match status" value="1"/>
</dbReference>
<comment type="caution">
    <text evidence="1">The sequence shown here is derived from an EMBL/GenBank/DDBJ whole genome shotgun (WGS) entry which is preliminary data.</text>
</comment>